<protein>
    <submittedName>
        <fullName evidence="8">Sigma-70 family RNA polymerase sigma factor</fullName>
    </submittedName>
</protein>
<dbReference type="InterPro" id="IPR013324">
    <property type="entry name" value="RNA_pol_sigma_r3/r4-like"/>
</dbReference>
<dbReference type="InterPro" id="IPR013249">
    <property type="entry name" value="RNA_pol_sigma70_r4_t2"/>
</dbReference>
<evidence type="ECO:0000256" key="1">
    <source>
        <dbReference type="ARBA" id="ARBA00010641"/>
    </source>
</evidence>
<dbReference type="EMBL" id="JAPJZH010000001">
    <property type="protein sequence ID" value="MDA4844121.1"/>
    <property type="molecule type" value="Genomic_DNA"/>
</dbReference>
<evidence type="ECO:0000313" key="8">
    <source>
        <dbReference type="EMBL" id="MDA4844121.1"/>
    </source>
</evidence>
<gene>
    <name evidence="8" type="ORF">OOZ53_02120</name>
</gene>
<organism evidence="8 9">
    <name type="scientific">Hoeflea poritis</name>
    <dbReference type="NCBI Taxonomy" id="2993659"/>
    <lineage>
        <taxon>Bacteria</taxon>
        <taxon>Pseudomonadati</taxon>
        <taxon>Pseudomonadota</taxon>
        <taxon>Alphaproteobacteria</taxon>
        <taxon>Hyphomicrobiales</taxon>
        <taxon>Rhizobiaceae</taxon>
        <taxon>Hoeflea</taxon>
    </lineage>
</organism>
<keyword evidence="3" id="KW-0731">Sigma factor</keyword>
<dbReference type="SUPFAM" id="SSF88946">
    <property type="entry name" value="Sigma2 domain of RNA polymerase sigma factors"/>
    <property type="match status" value="1"/>
</dbReference>
<accession>A0ABT4VHE0</accession>
<dbReference type="Gene3D" id="1.10.10.10">
    <property type="entry name" value="Winged helix-like DNA-binding domain superfamily/Winged helix DNA-binding domain"/>
    <property type="match status" value="1"/>
</dbReference>
<evidence type="ECO:0000259" key="7">
    <source>
        <dbReference type="Pfam" id="PF08281"/>
    </source>
</evidence>
<evidence type="ECO:0000256" key="3">
    <source>
        <dbReference type="ARBA" id="ARBA00023082"/>
    </source>
</evidence>
<evidence type="ECO:0000256" key="4">
    <source>
        <dbReference type="ARBA" id="ARBA00023125"/>
    </source>
</evidence>
<dbReference type="Pfam" id="PF04542">
    <property type="entry name" value="Sigma70_r2"/>
    <property type="match status" value="1"/>
</dbReference>
<dbReference type="PANTHER" id="PTHR43133:SF8">
    <property type="entry name" value="RNA POLYMERASE SIGMA FACTOR HI_1459-RELATED"/>
    <property type="match status" value="1"/>
</dbReference>
<evidence type="ECO:0000256" key="2">
    <source>
        <dbReference type="ARBA" id="ARBA00023015"/>
    </source>
</evidence>
<feature type="domain" description="RNA polymerase sigma-70 region 2" evidence="6">
    <location>
        <begin position="36"/>
        <end position="97"/>
    </location>
</feature>
<dbReference type="InterPro" id="IPR007627">
    <property type="entry name" value="RNA_pol_sigma70_r2"/>
</dbReference>
<dbReference type="InterPro" id="IPR036388">
    <property type="entry name" value="WH-like_DNA-bd_sf"/>
</dbReference>
<comment type="caution">
    <text evidence="8">The sequence shown here is derived from an EMBL/GenBank/DDBJ whole genome shotgun (WGS) entry which is preliminary data.</text>
</comment>
<dbReference type="Pfam" id="PF08281">
    <property type="entry name" value="Sigma70_r4_2"/>
    <property type="match status" value="1"/>
</dbReference>
<dbReference type="SUPFAM" id="SSF88659">
    <property type="entry name" value="Sigma3 and sigma4 domains of RNA polymerase sigma factors"/>
    <property type="match status" value="1"/>
</dbReference>
<evidence type="ECO:0000313" key="9">
    <source>
        <dbReference type="Proteomes" id="UP001148313"/>
    </source>
</evidence>
<dbReference type="Proteomes" id="UP001148313">
    <property type="component" value="Unassembled WGS sequence"/>
</dbReference>
<keyword evidence="4" id="KW-0238">DNA-binding</keyword>
<name>A0ABT4VHE0_9HYPH</name>
<reference evidence="8" key="1">
    <citation type="submission" date="2022-11" db="EMBL/GenBank/DDBJ databases">
        <title>Hoeflea poritis sp. nov., isolated from scleractinian coral Porites lutea.</title>
        <authorList>
            <person name="Zhang G."/>
            <person name="Wei Q."/>
            <person name="Cai L."/>
        </authorList>
    </citation>
    <scope>NUCLEOTIDE SEQUENCE</scope>
    <source>
        <strain evidence="8">E7-10</strain>
    </source>
</reference>
<sequence>MSPFQSDGSVRKDGELMRRIAAGDTGALRQIMDVQAPRLTRLALGIVGRLDEAEDVAQETLLALWNAAPQWQEKSTVGAFLRTVATRKSIDLLRKRQSQVEDFEFDRLLDPGQGPEAELEKREDLARLAEMMAALPENQRTALVLAHFEGLSHAEAAETMELGVDAYSSLLARARRALRQKFEGAEMEKGGDDDHG</sequence>
<evidence type="ECO:0000259" key="6">
    <source>
        <dbReference type="Pfam" id="PF04542"/>
    </source>
</evidence>
<dbReference type="InterPro" id="IPR014284">
    <property type="entry name" value="RNA_pol_sigma-70_dom"/>
</dbReference>
<evidence type="ECO:0000256" key="5">
    <source>
        <dbReference type="ARBA" id="ARBA00023163"/>
    </source>
</evidence>
<keyword evidence="5" id="KW-0804">Transcription</keyword>
<comment type="similarity">
    <text evidence="1">Belongs to the sigma-70 factor family. ECF subfamily.</text>
</comment>
<dbReference type="Gene3D" id="1.10.1740.10">
    <property type="match status" value="1"/>
</dbReference>
<dbReference type="NCBIfam" id="TIGR02937">
    <property type="entry name" value="sigma70-ECF"/>
    <property type="match status" value="1"/>
</dbReference>
<dbReference type="RefSeq" id="WP_271087644.1">
    <property type="nucleotide sequence ID" value="NZ_JAPJZH010000001.1"/>
</dbReference>
<dbReference type="InterPro" id="IPR013325">
    <property type="entry name" value="RNA_pol_sigma_r2"/>
</dbReference>
<proteinExistence type="inferred from homology"/>
<feature type="domain" description="RNA polymerase sigma factor 70 region 4 type 2" evidence="7">
    <location>
        <begin position="126"/>
        <end position="178"/>
    </location>
</feature>
<keyword evidence="9" id="KW-1185">Reference proteome</keyword>
<dbReference type="InterPro" id="IPR039425">
    <property type="entry name" value="RNA_pol_sigma-70-like"/>
</dbReference>
<dbReference type="PANTHER" id="PTHR43133">
    <property type="entry name" value="RNA POLYMERASE ECF-TYPE SIGMA FACTO"/>
    <property type="match status" value="1"/>
</dbReference>
<keyword evidence="2" id="KW-0805">Transcription regulation</keyword>